<reference evidence="4" key="1">
    <citation type="submission" date="2020-12" db="EMBL/GenBank/DDBJ databases">
        <title>Prauserella sp. ASG 168, a novel actinomycete isolated from cave rock.</title>
        <authorList>
            <person name="Suriyachadkun C."/>
        </authorList>
    </citation>
    <scope>NUCLEOTIDE SEQUENCE</scope>
    <source>
        <strain evidence="4">ASG 168</strain>
    </source>
</reference>
<dbReference type="Proteomes" id="UP000635245">
    <property type="component" value="Unassembled WGS sequence"/>
</dbReference>
<gene>
    <name evidence="4" type="ORF">JHE00_18795</name>
</gene>
<keyword evidence="1" id="KW-0805">Transcription regulation</keyword>
<keyword evidence="3" id="KW-0804">Transcription</keyword>
<keyword evidence="2" id="KW-0238">DNA-binding</keyword>
<evidence type="ECO:0000256" key="2">
    <source>
        <dbReference type="ARBA" id="ARBA00023125"/>
    </source>
</evidence>
<evidence type="ECO:0000313" key="5">
    <source>
        <dbReference type="Proteomes" id="UP000635245"/>
    </source>
</evidence>
<dbReference type="Gene3D" id="1.20.120.530">
    <property type="entry name" value="GntR ligand-binding domain-like"/>
    <property type="match status" value="1"/>
</dbReference>
<proteinExistence type="predicted"/>
<protein>
    <submittedName>
        <fullName evidence="4">FCD domain-containing protein</fullName>
    </submittedName>
</protein>
<comment type="caution">
    <text evidence="4">The sequence shown here is derived from an EMBL/GenBank/DDBJ whole genome shotgun (WGS) entry which is preliminary data.</text>
</comment>
<name>A0A934QW29_9PSEU</name>
<evidence type="ECO:0000313" key="4">
    <source>
        <dbReference type="EMBL" id="MBK1786383.1"/>
    </source>
</evidence>
<keyword evidence="5" id="KW-1185">Reference proteome</keyword>
<evidence type="ECO:0000256" key="3">
    <source>
        <dbReference type="ARBA" id="ARBA00023163"/>
    </source>
</evidence>
<dbReference type="EMBL" id="JAENJH010000004">
    <property type="protein sequence ID" value="MBK1786383.1"/>
    <property type="molecule type" value="Genomic_DNA"/>
</dbReference>
<evidence type="ECO:0000256" key="1">
    <source>
        <dbReference type="ARBA" id="ARBA00023015"/>
    </source>
</evidence>
<dbReference type="GO" id="GO:0003677">
    <property type="term" value="F:DNA binding"/>
    <property type="evidence" value="ECO:0007669"/>
    <property type="project" value="UniProtKB-KW"/>
</dbReference>
<sequence>MVETAALRRAIERGTVERESEVVATHHRLARTPIPVPDGPDGHTDEWTQARVAFHTATMTQAGEPHVGAHQPYPTGPQPYSAEAGMCTDPDASLSMANFGPNQKYTGTIELVVPEASGTLILAPAGMMTGGWEWNY</sequence>
<dbReference type="InterPro" id="IPR008920">
    <property type="entry name" value="TF_FadR/GntR_C"/>
</dbReference>
<dbReference type="AlphaFoldDB" id="A0A934QW29"/>
<dbReference type="RefSeq" id="WP_200319771.1">
    <property type="nucleotide sequence ID" value="NZ_JAENJH010000004.1"/>
</dbReference>
<organism evidence="4 5">
    <name type="scientific">Prauserella cavernicola</name>
    <dbReference type="NCBI Taxonomy" id="2800127"/>
    <lineage>
        <taxon>Bacteria</taxon>
        <taxon>Bacillati</taxon>
        <taxon>Actinomycetota</taxon>
        <taxon>Actinomycetes</taxon>
        <taxon>Pseudonocardiales</taxon>
        <taxon>Pseudonocardiaceae</taxon>
        <taxon>Prauserella</taxon>
    </lineage>
</organism>
<accession>A0A934QW29</accession>